<dbReference type="KEGG" id="pto:PTO0102"/>
<dbReference type="RefSeq" id="WP_011176903.1">
    <property type="nucleotide sequence ID" value="NC_005877.1"/>
</dbReference>
<dbReference type="SUPFAM" id="SSF51126">
    <property type="entry name" value="Pectin lyase-like"/>
    <property type="match status" value="1"/>
</dbReference>
<dbReference type="PaxDb" id="263820-PTO0102"/>
<name>Q6L2W4_PICTO</name>
<dbReference type="EMBL" id="AE017261">
    <property type="protein sequence ID" value="AAT42687.1"/>
    <property type="molecule type" value="Genomic_DNA"/>
</dbReference>
<sequence>MTNKLKALIVLLVVVVAIIGFTGGYYYGISSHSKGSKAIPERSGNIGIGNMTAKIIAQSNETISGDINATGYSFGVYIGPGVTNVTVENAYVHGADNSGIIAIDTNHISIVSNRLHDNGLKPDKSIPISGTIGLYGVSDSYIMNNNVTGNNVSGIVVSTSSSEVPAGIPVPMKNVSVHNVIVLGNIVAEDAGGCGIVIVAWGPFMMISNVTVEKNLVTGSLLTPHGPAGPYVGTIVIAADFPFSQADNNSVIDNRVIGGLEDGIIINNQAAAAKDLYNKIIGNYIQEGSLQRINNPPFDNASDTNLANEMNAIAVYSNYMPSTAKPVPPNVNYTVIADNTIVEEQIGIWLANSYNNYMSNNTFINVETDVSSHYGIS</sequence>
<dbReference type="STRING" id="263820.PTO0102"/>
<dbReference type="HOGENOM" id="CLU_732844_0_0_2"/>
<keyword evidence="1" id="KW-0812">Transmembrane</keyword>
<protein>
    <submittedName>
        <fullName evidence="3">Hypothetical extracellular protein</fullName>
    </submittedName>
</protein>
<evidence type="ECO:0000259" key="2">
    <source>
        <dbReference type="Pfam" id="PF13229"/>
    </source>
</evidence>
<dbReference type="InParanoid" id="Q6L2W4"/>
<dbReference type="InterPro" id="IPR011050">
    <property type="entry name" value="Pectin_lyase_fold/virulence"/>
</dbReference>
<dbReference type="InterPro" id="IPR012334">
    <property type="entry name" value="Pectin_lyas_fold"/>
</dbReference>
<evidence type="ECO:0000313" key="3">
    <source>
        <dbReference type="EMBL" id="AAT42687.1"/>
    </source>
</evidence>
<dbReference type="AlphaFoldDB" id="Q6L2W4"/>
<keyword evidence="1" id="KW-0472">Membrane</keyword>
<evidence type="ECO:0000313" key="4">
    <source>
        <dbReference type="Proteomes" id="UP000000438"/>
    </source>
</evidence>
<dbReference type="SMART" id="SM00710">
    <property type="entry name" value="PbH1"/>
    <property type="match status" value="7"/>
</dbReference>
<dbReference type="Proteomes" id="UP000000438">
    <property type="component" value="Chromosome"/>
</dbReference>
<dbReference type="InterPro" id="IPR039448">
    <property type="entry name" value="Beta_helix"/>
</dbReference>
<dbReference type="eggNOG" id="arCOG02519">
    <property type="taxonomic scope" value="Archaea"/>
</dbReference>
<gene>
    <name evidence="3" type="ordered locus">PTO0102</name>
</gene>
<evidence type="ECO:0000256" key="1">
    <source>
        <dbReference type="SAM" id="Phobius"/>
    </source>
</evidence>
<dbReference type="Pfam" id="PF13229">
    <property type="entry name" value="Beta_helix"/>
    <property type="match status" value="1"/>
</dbReference>
<keyword evidence="1" id="KW-1133">Transmembrane helix</keyword>
<dbReference type="InterPro" id="IPR006626">
    <property type="entry name" value="PbH1"/>
</dbReference>
<feature type="domain" description="Right handed beta helix" evidence="2">
    <location>
        <begin position="72"/>
        <end position="219"/>
    </location>
</feature>
<organism evidence="3 4">
    <name type="scientific">Picrophilus torridus (strain ATCC 700027 / DSM 9790 / JCM 10055 / NBRC 100828 / KAW 2/3)</name>
    <dbReference type="NCBI Taxonomy" id="1122961"/>
    <lineage>
        <taxon>Archaea</taxon>
        <taxon>Methanobacteriati</taxon>
        <taxon>Thermoplasmatota</taxon>
        <taxon>Thermoplasmata</taxon>
        <taxon>Thermoplasmatales</taxon>
        <taxon>Picrophilaceae</taxon>
        <taxon>Picrophilus</taxon>
    </lineage>
</organism>
<dbReference type="GeneID" id="2844529"/>
<reference evidence="3 4" key="1">
    <citation type="journal article" date="2004" name="Proc. Natl. Acad. Sci. U.S.A.">
        <title>Genome sequence of Picrophilus torridus and its implications for life around pH 0.</title>
        <authorList>
            <person name="Futterer O."/>
            <person name="Angelov A."/>
            <person name="Liesegang H."/>
            <person name="Gottschalk G."/>
            <person name="Schleper C."/>
            <person name="Schepers B."/>
            <person name="Dock C."/>
            <person name="Antranikian G."/>
            <person name="Liebl W."/>
        </authorList>
    </citation>
    <scope>NUCLEOTIDE SEQUENCE [LARGE SCALE GENOMIC DNA]</scope>
    <source>
        <strain evidence="4">ATCC 700027 / DSM 9790 / JCM 10055 / NBRC 100828</strain>
    </source>
</reference>
<accession>Q6L2W4</accession>
<feature type="transmembrane region" description="Helical" evidence="1">
    <location>
        <begin position="7"/>
        <end position="27"/>
    </location>
</feature>
<dbReference type="Gene3D" id="2.160.20.10">
    <property type="entry name" value="Single-stranded right-handed beta-helix, Pectin lyase-like"/>
    <property type="match status" value="1"/>
</dbReference>
<proteinExistence type="predicted"/>